<evidence type="ECO:0000256" key="6">
    <source>
        <dbReference type="ARBA" id="ARBA00022833"/>
    </source>
</evidence>
<evidence type="ECO:0000256" key="11">
    <source>
        <dbReference type="SAM" id="MobiDB-lite"/>
    </source>
</evidence>
<dbReference type="GO" id="GO:0008270">
    <property type="term" value="F:zinc ion binding"/>
    <property type="evidence" value="ECO:0007669"/>
    <property type="project" value="UniProtKB-KW"/>
</dbReference>
<feature type="domain" description="C2H2-type" evidence="12">
    <location>
        <begin position="414"/>
        <end position="441"/>
    </location>
</feature>
<accession>A0A1A9VXJ2</accession>
<dbReference type="SUPFAM" id="SSF57667">
    <property type="entry name" value="beta-beta-alpha zinc fingers"/>
    <property type="match status" value="6"/>
</dbReference>
<feature type="domain" description="C2H2-type" evidence="12">
    <location>
        <begin position="613"/>
        <end position="640"/>
    </location>
</feature>
<keyword evidence="5 10" id="KW-0863">Zinc-finger</keyword>
<dbReference type="FunFam" id="3.30.160.60:FF:000193">
    <property type="entry name" value="Zinc finger protein 300"/>
    <property type="match status" value="1"/>
</dbReference>
<feature type="domain" description="C2H2-type" evidence="12">
    <location>
        <begin position="443"/>
        <end position="470"/>
    </location>
</feature>
<keyword evidence="4" id="KW-0677">Repeat</keyword>
<dbReference type="PROSITE" id="PS00028">
    <property type="entry name" value="ZINC_FINGER_C2H2_1"/>
    <property type="match status" value="11"/>
</dbReference>
<evidence type="ECO:0000313" key="14">
    <source>
        <dbReference type="Proteomes" id="UP000078200"/>
    </source>
</evidence>
<evidence type="ECO:0000313" key="13">
    <source>
        <dbReference type="EnsemblMetazoa" id="GAUT050795-PA"/>
    </source>
</evidence>
<feature type="domain" description="C2H2-type" evidence="12">
    <location>
        <begin position="354"/>
        <end position="377"/>
    </location>
</feature>
<dbReference type="FunFam" id="3.30.160.60:FF:002343">
    <property type="entry name" value="Zinc finger protein 33A"/>
    <property type="match status" value="1"/>
</dbReference>
<evidence type="ECO:0000256" key="8">
    <source>
        <dbReference type="ARBA" id="ARBA00023163"/>
    </source>
</evidence>
<dbReference type="FunFam" id="3.30.160.60:FF:000624">
    <property type="entry name" value="zinc finger protein 697"/>
    <property type="match status" value="2"/>
</dbReference>
<dbReference type="InterPro" id="IPR036236">
    <property type="entry name" value="Znf_C2H2_sf"/>
</dbReference>
<dbReference type="GO" id="GO:0001227">
    <property type="term" value="F:DNA-binding transcription repressor activity, RNA polymerase II-specific"/>
    <property type="evidence" value="ECO:0007669"/>
    <property type="project" value="TreeGrafter"/>
</dbReference>
<dbReference type="InterPro" id="IPR013087">
    <property type="entry name" value="Znf_C2H2_type"/>
</dbReference>
<evidence type="ECO:0000256" key="10">
    <source>
        <dbReference type="PROSITE-ProRule" id="PRU00042"/>
    </source>
</evidence>
<keyword evidence="14" id="KW-1185">Reference proteome</keyword>
<reference evidence="13" key="1">
    <citation type="submission" date="2020-05" db="UniProtKB">
        <authorList>
            <consortium name="EnsemblMetazoa"/>
        </authorList>
    </citation>
    <scope>IDENTIFICATION</scope>
    <source>
        <strain evidence="13">TTRI</strain>
    </source>
</reference>
<evidence type="ECO:0000256" key="1">
    <source>
        <dbReference type="ARBA" id="ARBA00004123"/>
    </source>
</evidence>
<feature type="domain" description="C2H2-type" evidence="12">
    <location>
        <begin position="386"/>
        <end position="413"/>
    </location>
</feature>
<dbReference type="PANTHER" id="PTHR24399:SF23">
    <property type="entry name" value="C2H2-TYPE DOMAIN-CONTAINING PROTEIN"/>
    <property type="match status" value="1"/>
</dbReference>
<evidence type="ECO:0000256" key="3">
    <source>
        <dbReference type="ARBA" id="ARBA00022723"/>
    </source>
</evidence>
<dbReference type="AlphaFoldDB" id="A0A1A9VXJ2"/>
<dbReference type="FunFam" id="3.30.160.60:FF:000446">
    <property type="entry name" value="Zinc finger protein"/>
    <property type="match status" value="1"/>
</dbReference>
<feature type="domain" description="C2H2-type" evidence="12">
    <location>
        <begin position="556"/>
        <end position="584"/>
    </location>
</feature>
<dbReference type="FunFam" id="3.30.160.60:FF:000145">
    <property type="entry name" value="Zinc finger protein 574"/>
    <property type="match status" value="1"/>
</dbReference>
<dbReference type="Pfam" id="PF13912">
    <property type="entry name" value="zf-C2H2_6"/>
    <property type="match status" value="1"/>
</dbReference>
<feature type="domain" description="C2H2-type" evidence="12">
    <location>
        <begin position="527"/>
        <end position="555"/>
    </location>
</feature>
<feature type="domain" description="C2H2-type" evidence="12">
    <location>
        <begin position="321"/>
        <end position="349"/>
    </location>
</feature>
<dbReference type="PANTHER" id="PTHR24399">
    <property type="entry name" value="ZINC FINGER AND BTB DOMAIN-CONTAINING"/>
    <property type="match status" value="1"/>
</dbReference>
<dbReference type="VEuPathDB" id="VectorBase:GAUT050795"/>
<evidence type="ECO:0000256" key="7">
    <source>
        <dbReference type="ARBA" id="ARBA00023015"/>
    </source>
</evidence>
<dbReference type="GO" id="GO:0000978">
    <property type="term" value="F:RNA polymerase II cis-regulatory region sequence-specific DNA binding"/>
    <property type="evidence" value="ECO:0007669"/>
    <property type="project" value="TreeGrafter"/>
</dbReference>
<dbReference type="Gene3D" id="3.30.160.60">
    <property type="entry name" value="Classic Zinc Finger"/>
    <property type="match status" value="11"/>
</dbReference>
<keyword evidence="7" id="KW-0805">Transcription regulation</keyword>
<dbReference type="SMART" id="SM00355">
    <property type="entry name" value="ZnF_C2H2"/>
    <property type="match status" value="13"/>
</dbReference>
<sequence>MWSVGHRNSTGVAVMDAARCYLCDHQFVEGEEPWLMFEQRLREDGQPDSTLSELLGEILEQQLDEQDGHSPFLCDSCNADVMEYNSLLTRFKHVRERILTYYKENATINNLVMHDDINKVMKIEMDSQDQDNLEFIAENGAALETDLVEEVPENDPDIGSHNFDFTAFNEQVGENSFPSGGLDLSDSLVNLAVSGTSVDVQDEPIDDKDIIIYELYDKVIQANDMKSTTGDDQNQDLQSYSSTEDSNFVFINPSNANELDIDGDGNDNALEKTSVTVYSEPTPVCKAQGKAFVCLLCDPSPSLAADVLGEHLLNFHEILHYMCEVCNQGYAGRQELKDHTDIKHSATNSKAKQYYCGICSRSFTSNLLLRLHKRTHTHYGSGAKSHECKVCCKKYNTKGMLDEHMNTHTGLRPYKCSECSKDFASKYTLQSHMKIHTERNRPYQCDQCEKAFLNQQNLNQHKKLHVPFKAFKCEVCSKSFITQHSLNVHLIVHSGQKPFLCRICGKAFARRPEIKDHERTHTGERPFQCDLCPMAFAQRSNLNTHKKNTHFNEKQHKCNQCERSFKRRRLLYYHVLAIHTGERPHKCSICGAGFVYPEHYKKHILIHSGAKPFACEVCGKQFNSRDNRNAHRFVHSDKKPYECMECGAGFMRKPLLLAHMKQTKHVSDTIIVNQPQFTNLPSLVREIVTEPSAVIEDGSGLLENCDDTLVQIDGNEAISEKYLKFADLDSDGSQTLAWVDIGGNDDIQSKTNYKLMYMFIRRAVSIGKVIHKYPIKSSPSGSPISSPIPPPALTPLYKWNTKQSSFTCTNSGISSSSSPPSPEPSPEPKPEPAKPAPEPEPNINSSSPEASSSSANDVTL</sequence>
<dbReference type="STRING" id="7395.A0A1A9VXJ2"/>
<organism evidence="13 14">
    <name type="scientific">Glossina austeni</name>
    <name type="common">Savannah tsetse fly</name>
    <dbReference type="NCBI Taxonomy" id="7395"/>
    <lineage>
        <taxon>Eukaryota</taxon>
        <taxon>Metazoa</taxon>
        <taxon>Ecdysozoa</taxon>
        <taxon>Arthropoda</taxon>
        <taxon>Hexapoda</taxon>
        <taxon>Insecta</taxon>
        <taxon>Pterygota</taxon>
        <taxon>Neoptera</taxon>
        <taxon>Endopterygota</taxon>
        <taxon>Diptera</taxon>
        <taxon>Brachycera</taxon>
        <taxon>Muscomorpha</taxon>
        <taxon>Hippoboscoidea</taxon>
        <taxon>Glossinidae</taxon>
        <taxon>Glossina</taxon>
    </lineage>
</organism>
<proteinExistence type="inferred from homology"/>
<keyword evidence="9" id="KW-0539">Nucleus</keyword>
<keyword evidence="3" id="KW-0479">Metal-binding</keyword>
<evidence type="ECO:0000256" key="4">
    <source>
        <dbReference type="ARBA" id="ARBA00022737"/>
    </source>
</evidence>
<evidence type="ECO:0000256" key="2">
    <source>
        <dbReference type="ARBA" id="ARBA00006991"/>
    </source>
</evidence>
<dbReference type="Pfam" id="PF00096">
    <property type="entry name" value="zf-C2H2"/>
    <property type="match status" value="7"/>
</dbReference>
<comment type="subcellular location">
    <subcellularLocation>
        <location evidence="1">Nucleus</location>
    </subcellularLocation>
</comment>
<dbReference type="PROSITE" id="PS50157">
    <property type="entry name" value="ZINC_FINGER_C2H2_2"/>
    <property type="match status" value="12"/>
</dbReference>
<dbReference type="GO" id="GO:0005654">
    <property type="term" value="C:nucleoplasm"/>
    <property type="evidence" value="ECO:0007669"/>
    <property type="project" value="TreeGrafter"/>
</dbReference>
<dbReference type="FunFam" id="3.30.160.60:FF:002349">
    <property type="entry name" value="Zinc finger and BTB domain-containing 40"/>
    <property type="match status" value="1"/>
</dbReference>
<name>A0A1A9VXJ2_GLOAU</name>
<feature type="domain" description="C2H2-type" evidence="12">
    <location>
        <begin position="585"/>
        <end position="612"/>
    </location>
</feature>
<feature type="domain" description="C2H2-type" evidence="12">
    <location>
        <begin position="641"/>
        <end position="670"/>
    </location>
</feature>
<feature type="domain" description="C2H2-type" evidence="12">
    <location>
        <begin position="471"/>
        <end position="498"/>
    </location>
</feature>
<evidence type="ECO:0000256" key="5">
    <source>
        <dbReference type="ARBA" id="ARBA00022771"/>
    </source>
</evidence>
<evidence type="ECO:0000256" key="9">
    <source>
        <dbReference type="ARBA" id="ARBA00023242"/>
    </source>
</evidence>
<dbReference type="Proteomes" id="UP000078200">
    <property type="component" value="Unassembled WGS sequence"/>
</dbReference>
<comment type="similarity">
    <text evidence="2">Belongs to the krueppel C2H2-type zinc-finger protein family.</text>
</comment>
<dbReference type="EnsemblMetazoa" id="GAUT050795-RA">
    <property type="protein sequence ID" value="GAUT050795-PA"/>
    <property type="gene ID" value="GAUT050795"/>
</dbReference>
<feature type="domain" description="C2H2-type" evidence="12">
    <location>
        <begin position="499"/>
        <end position="526"/>
    </location>
</feature>
<feature type="region of interest" description="Disordered" evidence="11">
    <location>
        <begin position="805"/>
        <end position="860"/>
    </location>
</feature>
<keyword evidence="6" id="KW-0862">Zinc</keyword>
<keyword evidence="8" id="KW-0804">Transcription</keyword>
<feature type="compositionally biased region" description="Low complexity" evidence="11">
    <location>
        <begin position="841"/>
        <end position="860"/>
    </location>
</feature>
<evidence type="ECO:0000259" key="12">
    <source>
        <dbReference type="PROSITE" id="PS50157"/>
    </source>
</evidence>
<protein>
    <recommendedName>
        <fullName evidence="12">C2H2-type domain-containing protein</fullName>
    </recommendedName>
</protein>